<dbReference type="InterPro" id="IPR032632">
    <property type="entry name" value="Peptidase_M16_M"/>
</dbReference>
<name>A0A0G4EB19_VITBC</name>
<dbReference type="PANTHER" id="PTHR43690:SF18">
    <property type="entry name" value="INSULIN-DEGRADING ENZYME-RELATED"/>
    <property type="match status" value="1"/>
</dbReference>
<keyword evidence="1" id="KW-0479">Metal-binding</keyword>
<gene>
    <name evidence="4" type="ORF">Vbra_11060</name>
</gene>
<feature type="domain" description="Coenzyme PQQ synthesis protein F-like C-terminal lobe" evidence="3">
    <location>
        <begin position="417"/>
        <end position="518"/>
    </location>
</feature>
<feature type="domain" description="Peptidase M16 middle/third" evidence="2">
    <location>
        <begin position="16"/>
        <end position="304"/>
    </location>
</feature>
<dbReference type="SUPFAM" id="SSF63411">
    <property type="entry name" value="LuxS/MPP-like metallohydrolase"/>
    <property type="match status" value="2"/>
</dbReference>
<evidence type="ECO:0000313" key="5">
    <source>
        <dbReference type="Proteomes" id="UP000041254"/>
    </source>
</evidence>
<evidence type="ECO:0000259" key="2">
    <source>
        <dbReference type="Pfam" id="PF16187"/>
    </source>
</evidence>
<dbReference type="GO" id="GO:0046872">
    <property type="term" value="F:metal ion binding"/>
    <property type="evidence" value="ECO:0007669"/>
    <property type="project" value="UniProtKB-KW"/>
</dbReference>
<dbReference type="Proteomes" id="UP000041254">
    <property type="component" value="Unassembled WGS sequence"/>
</dbReference>
<dbReference type="InterPro" id="IPR050626">
    <property type="entry name" value="Peptidase_M16"/>
</dbReference>
<dbReference type="EMBL" id="CDMY01000098">
    <property type="protein sequence ID" value="CEL92676.1"/>
    <property type="molecule type" value="Genomic_DNA"/>
</dbReference>
<dbReference type="InterPro" id="IPR054734">
    <property type="entry name" value="PqqF-like_C_4"/>
</dbReference>
<keyword evidence="5" id="KW-1185">Reference proteome</keyword>
<dbReference type="OMA" id="WGCNTHE"/>
<dbReference type="PANTHER" id="PTHR43690">
    <property type="entry name" value="NARDILYSIN"/>
    <property type="match status" value="1"/>
</dbReference>
<dbReference type="Pfam" id="PF22456">
    <property type="entry name" value="PqqF-like_C_4"/>
    <property type="match status" value="1"/>
</dbReference>
<dbReference type="PhylomeDB" id="A0A0G4EB19"/>
<evidence type="ECO:0000256" key="1">
    <source>
        <dbReference type="ARBA" id="ARBA00022723"/>
    </source>
</evidence>
<sequence length="629" mass="68558">MSSVDFAWTDKSTDISADAWRLAESLSYPHVPPRDLLADVHGLMDVPDTELLMDVLHTHMTPEKANIAFADREFRCYSPLSPPCMTDPHYKVSFAISPVPPDVIATWRASSEPLSVPPPLRFIPQLTQQPLTRTAGRDGPSRINVDGATLWWQGQPSAKNTRTVLTPKADVVVSLQTPKIDSDEAALRVSSLSRLYEYVLGDALDIDLADLRQCGATARVTYSHQRGWTFRFTAYALQMPHLVNATAKAFATAHTTAGDSSVSRALSALLSDLRDVNTGLAVQSAGEIAEAISVRQSFHRSELAAFLSGLSSAGEATQQMQQTVSQQMDRLTLEALSCGNLNEAESADVITAFAHTIGVSHPLPPADAAELAVAQLRGQHISVEASNPIQNDVNGASLLVYQYPYLGIEEGVHLSILSQLVHQSLYDTLRTQSQLGYIAGAHLVTRPPYAHKLHCYLEGSKASPEDVVQRMSEVLAGVGERIASTDDTELQQWTDALKGAIMQEQTDTNLNQMTNRHWSEIASHSYCFRRHDLALAYLTNGVELADLLATYKILTRDDALVVKMHPRQTAHDSGIGNGVGLVRLGASPSSKLRGASSALPVRQQIDGLHNLVSFYPRHAVCALWPTQEA</sequence>
<organism evidence="4 5">
    <name type="scientific">Vitrella brassicaformis (strain CCMP3155)</name>
    <dbReference type="NCBI Taxonomy" id="1169540"/>
    <lineage>
        <taxon>Eukaryota</taxon>
        <taxon>Sar</taxon>
        <taxon>Alveolata</taxon>
        <taxon>Colpodellida</taxon>
        <taxon>Vitrellaceae</taxon>
        <taxon>Vitrella</taxon>
    </lineage>
</organism>
<evidence type="ECO:0000313" key="4">
    <source>
        <dbReference type="EMBL" id="CEL92676.1"/>
    </source>
</evidence>
<dbReference type="VEuPathDB" id="CryptoDB:Vbra_11060"/>
<dbReference type="InterPro" id="IPR011249">
    <property type="entry name" value="Metalloenz_LuxS/M16"/>
</dbReference>
<proteinExistence type="predicted"/>
<protein>
    <submittedName>
        <fullName evidence="4">Uncharacterized protein</fullName>
    </submittedName>
</protein>
<dbReference type="STRING" id="1169540.A0A0G4EB19"/>
<dbReference type="OrthoDB" id="952271at2759"/>
<evidence type="ECO:0000259" key="3">
    <source>
        <dbReference type="Pfam" id="PF22456"/>
    </source>
</evidence>
<dbReference type="AlphaFoldDB" id="A0A0G4EB19"/>
<dbReference type="InParanoid" id="A0A0G4EB19"/>
<reference evidence="4 5" key="1">
    <citation type="submission" date="2014-11" db="EMBL/GenBank/DDBJ databases">
        <authorList>
            <person name="Zhu J."/>
            <person name="Qi W."/>
            <person name="Song R."/>
        </authorList>
    </citation>
    <scope>NUCLEOTIDE SEQUENCE [LARGE SCALE GENOMIC DNA]</scope>
</reference>
<dbReference type="Pfam" id="PF16187">
    <property type="entry name" value="Peptidase_M16_M"/>
    <property type="match status" value="1"/>
</dbReference>
<accession>A0A0G4EB19</accession>
<dbReference type="Gene3D" id="3.30.830.10">
    <property type="entry name" value="Metalloenzyme, LuxS/M16 peptidase-like"/>
    <property type="match status" value="3"/>
</dbReference>